<keyword evidence="4" id="KW-0503">Monooxygenase</keyword>
<accession>A0ABP8U5F2</accession>
<evidence type="ECO:0000256" key="3">
    <source>
        <dbReference type="ARBA" id="ARBA00023002"/>
    </source>
</evidence>
<keyword evidence="3" id="KW-0560">Oxidoreductase</keyword>
<evidence type="ECO:0000256" key="4">
    <source>
        <dbReference type="ARBA" id="ARBA00023033"/>
    </source>
</evidence>
<dbReference type="InterPro" id="IPR019923">
    <property type="entry name" value="Lucif-like_OxRdtase_MSMEG_2516"/>
</dbReference>
<gene>
    <name evidence="6" type="ORF">GCM10023196_016200</name>
</gene>
<dbReference type="Gene3D" id="3.20.20.30">
    <property type="entry name" value="Luciferase-like domain"/>
    <property type="match status" value="1"/>
</dbReference>
<evidence type="ECO:0000313" key="6">
    <source>
        <dbReference type="EMBL" id="GAA4622753.1"/>
    </source>
</evidence>
<sequence length="296" mass="32904">MRDFRFGFTLGNVSSYRQLTDTIATAEGYGFDIALAVEHLGTGRTSPFQGLLAAATVADRLKIGTYVLNNGYWNPTILAREVATAARLSGGRFELGLGAGIVKEQYDAARIPWHPFGERMDRLAATIEEVDALLALEEDVERPPLLLGGASERALRLAAERADIASFGGRFQLPGEPPGTMRIIKAAEADQRVEFFHEIAGPRADEMEWNAFVLVVEVTDDRRAVAERIAAEKVPYLQLEDVRDALESPFMLIGTEEEIARRILENRERYGFSYICVQRPHMDVLGPIIKRVRDLA</sequence>
<dbReference type="PANTHER" id="PTHR42847:SF8">
    <property type="entry name" value="CONSERVED PROTEIN"/>
    <property type="match status" value="1"/>
</dbReference>
<evidence type="ECO:0000313" key="7">
    <source>
        <dbReference type="Proteomes" id="UP001501442"/>
    </source>
</evidence>
<dbReference type="InterPro" id="IPR011251">
    <property type="entry name" value="Luciferase-like_dom"/>
</dbReference>
<proteinExistence type="predicted"/>
<dbReference type="SUPFAM" id="SSF51679">
    <property type="entry name" value="Bacterial luciferase-like"/>
    <property type="match status" value="1"/>
</dbReference>
<feature type="domain" description="Luciferase-like" evidence="5">
    <location>
        <begin position="14"/>
        <end position="270"/>
    </location>
</feature>
<evidence type="ECO:0000259" key="5">
    <source>
        <dbReference type="Pfam" id="PF00296"/>
    </source>
</evidence>
<keyword evidence="2" id="KW-0288">FMN</keyword>
<dbReference type="PANTHER" id="PTHR42847">
    <property type="entry name" value="ALKANESULFONATE MONOOXYGENASE"/>
    <property type="match status" value="1"/>
</dbReference>
<dbReference type="NCBIfam" id="TIGR03621">
    <property type="entry name" value="F420_MSMEG_2516"/>
    <property type="match status" value="1"/>
</dbReference>
<dbReference type="InterPro" id="IPR050172">
    <property type="entry name" value="SsuD_RutA_monooxygenase"/>
</dbReference>
<dbReference type="Proteomes" id="UP001501442">
    <property type="component" value="Unassembled WGS sequence"/>
</dbReference>
<evidence type="ECO:0000256" key="2">
    <source>
        <dbReference type="ARBA" id="ARBA00022643"/>
    </source>
</evidence>
<dbReference type="EMBL" id="BAABHK010000002">
    <property type="protein sequence ID" value="GAA4622753.1"/>
    <property type="molecule type" value="Genomic_DNA"/>
</dbReference>
<dbReference type="RefSeq" id="WP_345430023.1">
    <property type="nucleotide sequence ID" value="NZ_BAABHK010000002.1"/>
</dbReference>
<evidence type="ECO:0000256" key="1">
    <source>
        <dbReference type="ARBA" id="ARBA00022630"/>
    </source>
</evidence>
<name>A0ABP8U5F2_9ACTN</name>
<keyword evidence="7" id="KW-1185">Reference proteome</keyword>
<protein>
    <submittedName>
        <fullName evidence="6">TIGR03621 family F420-dependent LLM class oxidoreductase</fullName>
    </submittedName>
</protein>
<comment type="caution">
    <text evidence="6">The sequence shown here is derived from an EMBL/GenBank/DDBJ whole genome shotgun (WGS) entry which is preliminary data.</text>
</comment>
<dbReference type="Pfam" id="PF00296">
    <property type="entry name" value="Bac_luciferase"/>
    <property type="match status" value="1"/>
</dbReference>
<dbReference type="InterPro" id="IPR036661">
    <property type="entry name" value="Luciferase-like_sf"/>
</dbReference>
<keyword evidence="1" id="KW-0285">Flavoprotein</keyword>
<organism evidence="6 7">
    <name type="scientific">Actinoallomurus vinaceus</name>
    <dbReference type="NCBI Taxonomy" id="1080074"/>
    <lineage>
        <taxon>Bacteria</taxon>
        <taxon>Bacillati</taxon>
        <taxon>Actinomycetota</taxon>
        <taxon>Actinomycetes</taxon>
        <taxon>Streptosporangiales</taxon>
        <taxon>Thermomonosporaceae</taxon>
        <taxon>Actinoallomurus</taxon>
    </lineage>
</organism>
<reference evidence="7" key="1">
    <citation type="journal article" date="2019" name="Int. J. Syst. Evol. Microbiol.">
        <title>The Global Catalogue of Microorganisms (GCM) 10K type strain sequencing project: providing services to taxonomists for standard genome sequencing and annotation.</title>
        <authorList>
            <consortium name="The Broad Institute Genomics Platform"/>
            <consortium name="The Broad Institute Genome Sequencing Center for Infectious Disease"/>
            <person name="Wu L."/>
            <person name="Ma J."/>
        </authorList>
    </citation>
    <scope>NUCLEOTIDE SEQUENCE [LARGE SCALE GENOMIC DNA]</scope>
    <source>
        <strain evidence="7">JCM 17939</strain>
    </source>
</reference>